<evidence type="ECO:0000256" key="3">
    <source>
        <dbReference type="ARBA" id="ARBA00012515"/>
    </source>
</evidence>
<dbReference type="AlphaFoldDB" id="A0A8S1DYN9"/>
<dbReference type="SMART" id="SM01133">
    <property type="entry name" value="DeoC"/>
    <property type="match status" value="1"/>
</dbReference>
<dbReference type="Gene3D" id="3.20.20.70">
    <property type="entry name" value="Aldolase class I"/>
    <property type="match status" value="1"/>
</dbReference>
<accession>A0A8S1DYN9</accession>
<dbReference type="CDD" id="cd00959">
    <property type="entry name" value="DeoC"/>
    <property type="match status" value="1"/>
</dbReference>
<feature type="active site" description="Proton donor/acceptor" evidence="9">
    <location>
        <position position="243"/>
    </location>
</feature>
<dbReference type="Proteomes" id="UP000494165">
    <property type="component" value="Unassembled WGS sequence"/>
</dbReference>
<organism evidence="10 11">
    <name type="scientific">Cloeon dipterum</name>
    <dbReference type="NCBI Taxonomy" id="197152"/>
    <lineage>
        <taxon>Eukaryota</taxon>
        <taxon>Metazoa</taxon>
        <taxon>Ecdysozoa</taxon>
        <taxon>Arthropoda</taxon>
        <taxon>Hexapoda</taxon>
        <taxon>Insecta</taxon>
        <taxon>Pterygota</taxon>
        <taxon>Palaeoptera</taxon>
        <taxon>Ephemeroptera</taxon>
        <taxon>Pisciforma</taxon>
        <taxon>Baetidae</taxon>
        <taxon>Cloeon</taxon>
    </lineage>
</organism>
<dbReference type="EMBL" id="CADEPI010000466">
    <property type="protein sequence ID" value="CAB3386274.1"/>
    <property type="molecule type" value="Genomic_DNA"/>
</dbReference>
<keyword evidence="11" id="KW-1185">Reference proteome</keyword>
<dbReference type="GO" id="GO:0004139">
    <property type="term" value="F:deoxyribose-phosphate aldolase activity"/>
    <property type="evidence" value="ECO:0007669"/>
    <property type="project" value="UniProtKB-EC"/>
</dbReference>
<evidence type="ECO:0000313" key="11">
    <source>
        <dbReference type="Proteomes" id="UP000494165"/>
    </source>
</evidence>
<evidence type="ECO:0000256" key="6">
    <source>
        <dbReference type="ARBA" id="ARBA00031814"/>
    </source>
</evidence>
<sequence>MNHNVRINEAAVNRRAATLQEFKLQNDDALAAWLLRAVTFIDLTTLGGDDCESNVARLCRKAKNPISQDILHLLLGTNSQKKITTAAVCVYPAMVPHAKNTMDTIGSNLPIASVAAGFPSGLYPLETRVREIELAVQAGATEIDIVVERHLVISRNWSQLYKDTMAMKKACGEAHLKTILAVGELGTLENIYNASIVTMFAGSDFIKTSTGKEAVNATLPSGLVMCRAIRDYFAITGRKVGLKPAGGLRTASDAVVWMNMIREELGMDWLNPHFFRIGASGLLGNIERSLLELATGHKEPTFIPIPAM</sequence>
<evidence type="ECO:0000256" key="5">
    <source>
        <dbReference type="ARBA" id="ARBA00023270"/>
    </source>
</evidence>
<dbReference type="GO" id="GO:0005737">
    <property type="term" value="C:cytoplasm"/>
    <property type="evidence" value="ECO:0007669"/>
    <property type="project" value="InterPro"/>
</dbReference>
<proteinExistence type="inferred from homology"/>
<evidence type="ECO:0000256" key="1">
    <source>
        <dbReference type="ARBA" id="ARBA00004816"/>
    </source>
</evidence>
<keyword evidence="5 9" id="KW-0704">Schiff base</keyword>
<dbReference type="InterPro" id="IPR002915">
    <property type="entry name" value="DeoC/FbaB/LacD_aldolase"/>
</dbReference>
<dbReference type="SUPFAM" id="SSF51569">
    <property type="entry name" value="Aldolase"/>
    <property type="match status" value="1"/>
</dbReference>
<evidence type="ECO:0000256" key="4">
    <source>
        <dbReference type="ARBA" id="ARBA00023239"/>
    </source>
</evidence>
<dbReference type="Pfam" id="PF01791">
    <property type="entry name" value="DeoC"/>
    <property type="match status" value="1"/>
</dbReference>
<dbReference type="GO" id="GO:0016052">
    <property type="term" value="P:carbohydrate catabolic process"/>
    <property type="evidence" value="ECO:0007669"/>
    <property type="project" value="TreeGrafter"/>
</dbReference>
<keyword evidence="4" id="KW-0456">Lyase</keyword>
<dbReference type="PANTHER" id="PTHR10889">
    <property type="entry name" value="DEOXYRIBOSE-PHOSPHATE ALDOLASE"/>
    <property type="match status" value="1"/>
</dbReference>
<dbReference type="GO" id="GO:0009264">
    <property type="term" value="P:deoxyribonucleotide catabolic process"/>
    <property type="evidence" value="ECO:0007669"/>
    <property type="project" value="InterPro"/>
</dbReference>
<comment type="similarity">
    <text evidence="2">Belongs to the DeoC/FbaB aldolase family. DeoC type 2 subfamily.</text>
</comment>
<feature type="active site" description="Schiff-base intermediate with acetaldehyde" evidence="9">
    <location>
        <position position="207"/>
    </location>
</feature>
<dbReference type="EC" id="4.1.2.4" evidence="3"/>
<dbReference type="InterPro" id="IPR011343">
    <property type="entry name" value="DeoC"/>
</dbReference>
<dbReference type="PIRSF" id="PIRSF001357">
    <property type="entry name" value="DeoC"/>
    <property type="match status" value="1"/>
</dbReference>
<name>A0A8S1DYN9_9INSE</name>
<evidence type="ECO:0000313" key="10">
    <source>
        <dbReference type="EMBL" id="CAB3386274.1"/>
    </source>
</evidence>
<evidence type="ECO:0000256" key="8">
    <source>
        <dbReference type="ARBA" id="ARBA00048791"/>
    </source>
</evidence>
<dbReference type="NCBIfam" id="TIGR00126">
    <property type="entry name" value="deoC"/>
    <property type="match status" value="1"/>
</dbReference>
<evidence type="ECO:0000256" key="7">
    <source>
        <dbReference type="ARBA" id="ARBA00032755"/>
    </source>
</evidence>
<dbReference type="PANTHER" id="PTHR10889:SF3">
    <property type="entry name" value="DEOXYRIBOSE-PHOSPHATE ALDOLASE"/>
    <property type="match status" value="1"/>
</dbReference>
<dbReference type="OrthoDB" id="70823at2759"/>
<reference evidence="10 11" key="1">
    <citation type="submission" date="2020-04" db="EMBL/GenBank/DDBJ databases">
        <authorList>
            <person name="Alioto T."/>
            <person name="Alioto T."/>
            <person name="Gomez Garrido J."/>
        </authorList>
    </citation>
    <scope>NUCLEOTIDE SEQUENCE [LARGE SCALE GENOMIC DNA]</scope>
</reference>
<dbReference type="InterPro" id="IPR013785">
    <property type="entry name" value="Aldolase_TIM"/>
</dbReference>
<comment type="caution">
    <text evidence="10">The sequence shown here is derived from an EMBL/GenBank/DDBJ whole genome shotgun (WGS) entry which is preliminary data.</text>
</comment>
<comment type="catalytic activity">
    <reaction evidence="8">
        <text>2-deoxy-D-ribose 5-phosphate = D-glyceraldehyde 3-phosphate + acetaldehyde</text>
        <dbReference type="Rhea" id="RHEA:12821"/>
        <dbReference type="ChEBI" id="CHEBI:15343"/>
        <dbReference type="ChEBI" id="CHEBI:59776"/>
        <dbReference type="ChEBI" id="CHEBI:62877"/>
        <dbReference type="EC" id="4.1.2.4"/>
    </reaction>
</comment>
<comment type="pathway">
    <text evidence="1">Carbohydrate degradation; 2-deoxy-D-ribose 1-phosphate degradation; D-glyceraldehyde 3-phosphate and acetaldehyde from 2-deoxy-alpha-D-ribose 1-phosphate: step 2/2.</text>
</comment>
<gene>
    <name evidence="10" type="ORF">CLODIP_2_CD04436</name>
</gene>
<protein>
    <recommendedName>
        <fullName evidence="3">deoxyribose-phosphate aldolase</fullName>
        <ecNumber evidence="3">4.1.2.4</ecNumber>
    </recommendedName>
    <alternativeName>
        <fullName evidence="7">2-deoxy-D-ribose 5-phosphate aldolase</fullName>
    </alternativeName>
    <alternativeName>
        <fullName evidence="6">Phosphodeoxyriboaldolase</fullName>
    </alternativeName>
</protein>
<evidence type="ECO:0000256" key="2">
    <source>
        <dbReference type="ARBA" id="ARBA00009473"/>
    </source>
</evidence>
<evidence type="ECO:0000256" key="9">
    <source>
        <dbReference type="PIRSR" id="PIRSR001357-50"/>
    </source>
</evidence>